<evidence type="ECO:0000313" key="4">
    <source>
        <dbReference type="Proteomes" id="UP000251197"/>
    </source>
</evidence>
<dbReference type="Proteomes" id="UP000251197">
    <property type="component" value="Unassembled WGS sequence"/>
</dbReference>
<proteinExistence type="predicted"/>
<evidence type="ECO:0000313" key="3">
    <source>
        <dbReference type="Proteomes" id="UP000217979"/>
    </source>
</evidence>
<dbReference type="EMBL" id="UAVU01000009">
    <property type="protein sequence ID" value="SQC92555.1"/>
    <property type="molecule type" value="Genomic_DNA"/>
</dbReference>
<evidence type="ECO:0000313" key="1">
    <source>
        <dbReference type="EMBL" id="ATF92384.1"/>
    </source>
</evidence>
<dbReference type="AlphaFoldDB" id="A0A291DX55"/>
<organism evidence="1 3">
    <name type="scientific">Cedecea neteri</name>
    <dbReference type="NCBI Taxonomy" id="158822"/>
    <lineage>
        <taxon>Bacteria</taxon>
        <taxon>Pseudomonadati</taxon>
        <taxon>Pseudomonadota</taxon>
        <taxon>Gammaproteobacteria</taxon>
        <taxon>Enterobacterales</taxon>
        <taxon>Enterobacteriaceae</taxon>
        <taxon>Cedecea</taxon>
    </lineage>
</organism>
<reference evidence="2 4" key="2">
    <citation type="submission" date="2018-06" db="EMBL/GenBank/DDBJ databases">
        <authorList>
            <consortium name="Pathogen Informatics"/>
            <person name="Doyle S."/>
        </authorList>
    </citation>
    <scope>NUCLEOTIDE SEQUENCE [LARGE SCALE GENOMIC DNA]</scope>
    <source>
        <strain evidence="2 4">NCTC12120</strain>
    </source>
</reference>
<name>A0A291DX55_9ENTR</name>
<sequence>MSVTIIIKVIHTEKGLVLDPEIQAPANGHCQHEMVFATATVAAALDAAKDLNEKFSKLKNKLGDKKHVH</sequence>
<evidence type="ECO:0008006" key="5">
    <source>
        <dbReference type="Google" id="ProtNLM"/>
    </source>
</evidence>
<dbReference type="RefSeq" id="WP_096753982.1">
    <property type="nucleotide sequence ID" value="NZ_CP023525.1"/>
</dbReference>
<gene>
    <name evidence="1" type="ORF">CO704_09945</name>
    <name evidence="2" type="ORF">NCTC12120_05752</name>
</gene>
<dbReference type="EMBL" id="CP023525">
    <property type="protein sequence ID" value="ATF92384.1"/>
    <property type="molecule type" value="Genomic_DNA"/>
</dbReference>
<accession>A0A291DX55</accession>
<protein>
    <recommendedName>
        <fullName evidence="5">Ribosomal subunit interface protein</fullName>
    </recommendedName>
</protein>
<dbReference type="Proteomes" id="UP000217979">
    <property type="component" value="Chromosome"/>
</dbReference>
<evidence type="ECO:0000313" key="2">
    <source>
        <dbReference type="EMBL" id="SQC92555.1"/>
    </source>
</evidence>
<reference evidence="1 3" key="1">
    <citation type="submission" date="2017-09" db="EMBL/GenBank/DDBJ databases">
        <title>FDA dAtabase for Regulatory Grade micrObial Sequences (FDA-ARGOS): Supporting development and validation of Infectious Disease Dx tests.</title>
        <authorList>
            <person name="Minogue T."/>
            <person name="Wolcott M."/>
            <person name="Wasieloski L."/>
            <person name="Aguilar W."/>
            <person name="Moore D."/>
            <person name="Tallon L."/>
            <person name="Sadzewicz L."/>
            <person name="Ott S."/>
            <person name="Zhao X."/>
            <person name="Nagaraj S."/>
            <person name="Vavikolanu K."/>
            <person name="Aluvathingal J."/>
            <person name="Nadendla S."/>
            <person name="Sichtig H."/>
        </authorList>
    </citation>
    <scope>NUCLEOTIDE SEQUENCE [LARGE SCALE GENOMIC DNA]</scope>
    <source>
        <strain evidence="1 3">FDAARGOS_392</strain>
    </source>
</reference>